<evidence type="ECO:0000313" key="4">
    <source>
        <dbReference type="Proteomes" id="UP000646053"/>
    </source>
</evidence>
<keyword evidence="1" id="KW-0472">Membrane</keyword>
<feature type="chain" id="PRO_5035170186" evidence="2">
    <location>
        <begin position="21"/>
        <end position="80"/>
    </location>
</feature>
<keyword evidence="1" id="KW-0812">Transmembrane</keyword>
<keyword evidence="2" id="KW-0732">Signal</keyword>
<evidence type="ECO:0000256" key="1">
    <source>
        <dbReference type="SAM" id="Phobius"/>
    </source>
</evidence>
<gene>
    <name evidence="3" type="ORF">GS601_14495</name>
</gene>
<proteinExistence type="predicted"/>
<dbReference type="AlphaFoldDB" id="A0A8J7Z5J1"/>
<protein>
    <submittedName>
        <fullName evidence="3">Uncharacterized protein</fullName>
    </submittedName>
</protein>
<dbReference type="Proteomes" id="UP000646053">
    <property type="component" value="Unassembled WGS sequence"/>
</dbReference>
<name>A0A8J7Z5J1_9CYAN</name>
<keyword evidence="4" id="KW-1185">Reference proteome</keyword>
<evidence type="ECO:0000313" key="3">
    <source>
        <dbReference type="EMBL" id="NDJ18488.1"/>
    </source>
</evidence>
<reference evidence="3" key="1">
    <citation type="submission" date="2019-12" db="EMBL/GenBank/DDBJ databases">
        <title>High-Quality draft genome sequences of three cyanobacteria isolated from the limestone walls of the Old Cathedral of Coimbra.</title>
        <authorList>
            <person name="Tiago I."/>
            <person name="Soares F."/>
            <person name="Portugal A."/>
        </authorList>
    </citation>
    <scope>NUCLEOTIDE SEQUENCE</scope>
    <source>
        <strain evidence="3">A</strain>
    </source>
</reference>
<dbReference type="EMBL" id="WVIE01000016">
    <property type="protein sequence ID" value="NDJ18488.1"/>
    <property type="molecule type" value="Genomic_DNA"/>
</dbReference>
<feature type="transmembrane region" description="Helical" evidence="1">
    <location>
        <begin position="57"/>
        <end position="76"/>
    </location>
</feature>
<feature type="signal peptide" evidence="2">
    <location>
        <begin position="1"/>
        <end position="20"/>
    </location>
</feature>
<accession>A0A8J7Z5J1</accession>
<evidence type="ECO:0000256" key="2">
    <source>
        <dbReference type="SAM" id="SignalP"/>
    </source>
</evidence>
<organism evidence="3 4">
    <name type="scientific">Myxacorys almedinensis A</name>
    <dbReference type="NCBI Taxonomy" id="2690445"/>
    <lineage>
        <taxon>Bacteria</taxon>
        <taxon>Bacillati</taxon>
        <taxon>Cyanobacteriota</taxon>
        <taxon>Cyanophyceae</taxon>
        <taxon>Leptolyngbyales</taxon>
        <taxon>Leptolyngbyaceae</taxon>
        <taxon>Myxacorys</taxon>
        <taxon>Myxacorys almedinensis</taxon>
    </lineage>
</organism>
<comment type="caution">
    <text evidence="3">The sequence shown here is derived from an EMBL/GenBank/DDBJ whole genome shotgun (WGS) entry which is preliminary data.</text>
</comment>
<keyword evidence="1" id="KW-1133">Transmembrane helix</keyword>
<sequence>MGKKTSRPFLLMAVMCSAVGVVLGGTSSWAESNQCLQQEVVTNQCLVQDPATKTVEGMGTGLLAGMGAAIGAMWSYKSKK</sequence>